<evidence type="ECO:0000313" key="2">
    <source>
        <dbReference type="EMBL" id="KAG5287408.1"/>
    </source>
</evidence>
<reference evidence="2 3" key="1">
    <citation type="submission" date="2021-01" db="EMBL/GenBank/DDBJ databases">
        <title>Chromosome-level genome assembly of a human fungal pathogen reveals clustering of transcriptionally co-regulated genes.</title>
        <authorList>
            <person name="Voorhies M."/>
            <person name="Cohen S."/>
            <person name="Shea T.P."/>
            <person name="Petrus S."/>
            <person name="Munoz J.F."/>
            <person name="Poplawski S."/>
            <person name="Goldman W.E."/>
            <person name="Michael T."/>
            <person name="Cuomo C.A."/>
            <person name="Sil A."/>
            <person name="Beyhan S."/>
        </authorList>
    </citation>
    <scope>NUCLEOTIDE SEQUENCE [LARGE SCALE GENOMIC DNA]</scope>
    <source>
        <strain evidence="2 3">G184AR</strain>
    </source>
</reference>
<dbReference type="AlphaFoldDB" id="A0A8H7YCH1"/>
<evidence type="ECO:0000256" key="1">
    <source>
        <dbReference type="SAM" id="SignalP"/>
    </source>
</evidence>
<name>A0A8H7YCH1_AJECA</name>
<gene>
    <name evidence="2" type="ORF">I7I52_11174</name>
</gene>
<dbReference type="Proteomes" id="UP000670092">
    <property type="component" value="Unassembled WGS sequence"/>
</dbReference>
<feature type="signal peptide" evidence="1">
    <location>
        <begin position="1"/>
        <end position="19"/>
    </location>
</feature>
<proteinExistence type="predicted"/>
<feature type="chain" id="PRO_5034047757" evidence="1">
    <location>
        <begin position="20"/>
        <end position="62"/>
    </location>
</feature>
<dbReference type="VEuPathDB" id="FungiDB:I7I52_11174"/>
<protein>
    <submittedName>
        <fullName evidence="2">Uncharacterized protein</fullName>
    </submittedName>
</protein>
<evidence type="ECO:0000313" key="3">
    <source>
        <dbReference type="Proteomes" id="UP000670092"/>
    </source>
</evidence>
<organism evidence="2 3">
    <name type="scientific">Ajellomyces capsulatus</name>
    <name type="common">Darling's disease fungus</name>
    <name type="synonym">Histoplasma capsulatum</name>
    <dbReference type="NCBI Taxonomy" id="5037"/>
    <lineage>
        <taxon>Eukaryota</taxon>
        <taxon>Fungi</taxon>
        <taxon>Dikarya</taxon>
        <taxon>Ascomycota</taxon>
        <taxon>Pezizomycotina</taxon>
        <taxon>Eurotiomycetes</taxon>
        <taxon>Eurotiomycetidae</taxon>
        <taxon>Onygenales</taxon>
        <taxon>Ajellomycetaceae</taxon>
        <taxon>Histoplasma</taxon>
    </lineage>
</organism>
<accession>A0A8H7YCH1</accession>
<sequence length="62" mass="6645">MSDGVCWSFISLLANSSLGWTSEGEGDCYEDAENCAYCSQQGRHSGSSKFTISIGKISAFQP</sequence>
<keyword evidence="1" id="KW-0732">Signal</keyword>
<dbReference type="EMBL" id="JAEVHI010000007">
    <property type="protein sequence ID" value="KAG5287408.1"/>
    <property type="molecule type" value="Genomic_DNA"/>
</dbReference>
<comment type="caution">
    <text evidence="2">The sequence shown here is derived from an EMBL/GenBank/DDBJ whole genome shotgun (WGS) entry which is preliminary data.</text>
</comment>